<dbReference type="InterPro" id="IPR050335">
    <property type="entry name" value="ERT1_acuK_gluconeogen_tf"/>
</dbReference>
<dbReference type="PROSITE" id="PS00463">
    <property type="entry name" value="ZN2_CY6_FUNGAL_1"/>
    <property type="match status" value="1"/>
</dbReference>
<dbReference type="PANTHER" id="PTHR47659:SF4">
    <property type="entry name" value="ZN(II)2CYS6 TRANSCRIPTION FACTOR (EUROFUNG)"/>
    <property type="match status" value="1"/>
</dbReference>
<dbReference type="Gene3D" id="4.10.240.10">
    <property type="entry name" value="Zn(2)-C6 fungal-type DNA-binding domain"/>
    <property type="match status" value="1"/>
</dbReference>
<feature type="compositionally biased region" description="Pro residues" evidence="7">
    <location>
        <begin position="1"/>
        <end position="10"/>
    </location>
</feature>
<dbReference type="GO" id="GO:0008270">
    <property type="term" value="F:zinc ion binding"/>
    <property type="evidence" value="ECO:0007669"/>
    <property type="project" value="InterPro"/>
</dbReference>
<feature type="region of interest" description="Disordered" evidence="7">
    <location>
        <begin position="49"/>
        <end position="110"/>
    </location>
</feature>
<keyword evidence="3" id="KW-0805">Transcription regulation</keyword>
<feature type="compositionally biased region" description="Pro residues" evidence="7">
    <location>
        <begin position="316"/>
        <end position="325"/>
    </location>
</feature>
<keyword evidence="4" id="KW-0238">DNA-binding</keyword>
<feature type="compositionally biased region" description="Pro residues" evidence="7">
    <location>
        <begin position="217"/>
        <end position="229"/>
    </location>
</feature>
<dbReference type="EMBL" id="CAVMBE010000048">
    <property type="protein sequence ID" value="CAK4031394.1"/>
    <property type="molecule type" value="Genomic_DNA"/>
</dbReference>
<evidence type="ECO:0000256" key="3">
    <source>
        <dbReference type="ARBA" id="ARBA00023015"/>
    </source>
</evidence>
<evidence type="ECO:0000313" key="9">
    <source>
        <dbReference type="EMBL" id="CAK4031394.1"/>
    </source>
</evidence>
<keyword evidence="6" id="KW-0539">Nucleus</keyword>
<evidence type="ECO:0000259" key="8">
    <source>
        <dbReference type="PROSITE" id="PS50048"/>
    </source>
</evidence>
<dbReference type="GO" id="GO:0000981">
    <property type="term" value="F:DNA-binding transcription factor activity, RNA polymerase II-specific"/>
    <property type="evidence" value="ECO:0007669"/>
    <property type="project" value="InterPro"/>
</dbReference>
<feature type="region of interest" description="Disordered" evidence="7">
    <location>
        <begin position="386"/>
        <end position="575"/>
    </location>
</feature>
<dbReference type="Pfam" id="PF00172">
    <property type="entry name" value="Zn_clus"/>
    <property type="match status" value="1"/>
</dbReference>
<feature type="compositionally biased region" description="Pro residues" evidence="7">
    <location>
        <begin position="53"/>
        <end position="62"/>
    </location>
</feature>
<feature type="compositionally biased region" description="Polar residues" evidence="7">
    <location>
        <begin position="532"/>
        <end position="546"/>
    </location>
</feature>
<proteinExistence type="predicted"/>
<organism evidence="9 10">
    <name type="scientific">Lecanosticta acicola</name>
    <dbReference type="NCBI Taxonomy" id="111012"/>
    <lineage>
        <taxon>Eukaryota</taxon>
        <taxon>Fungi</taxon>
        <taxon>Dikarya</taxon>
        <taxon>Ascomycota</taxon>
        <taxon>Pezizomycotina</taxon>
        <taxon>Dothideomycetes</taxon>
        <taxon>Dothideomycetidae</taxon>
        <taxon>Mycosphaerellales</taxon>
        <taxon>Mycosphaerellaceae</taxon>
        <taxon>Lecanosticta</taxon>
    </lineage>
</organism>
<dbReference type="InterPro" id="IPR036864">
    <property type="entry name" value="Zn2-C6_fun-type_DNA-bd_sf"/>
</dbReference>
<keyword evidence="1" id="KW-0479">Metal-binding</keyword>
<keyword evidence="2" id="KW-0862">Zinc</keyword>
<evidence type="ECO:0000256" key="5">
    <source>
        <dbReference type="ARBA" id="ARBA00023163"/>
    </source>
</evidence>
<dbReference type="CDD" id="cd00067">
    <property type="entry name" value="GAL4"/>
    <property type="match status" value="1"/>
</dbReference>
<dbReference type="GO" id="GO:0003677">
    <property type="term" value="F:DNA binding"/>
    <property type="evidence" value="ECO:0007669"/>
    <property type="project" value="UniProtKB-KW"/>
</dbReference>
<dbReference type="Proteomes" id="UP001296104">
    <property type="component" value="Unassembled WGS sequence"/>
</dbReference>
<gene>
    <name evidence="9" type="ORF">LECACI_7A006552</name>
</gene>
<dbReference type="SUPFAM" id="SSF57701">
    <property type="entry name" value="Zn2/Cys6 DNA-binding domain"/>
    <property type="match status" value="1"/>
</dbReference>
<feature type="domain" description="Zn(2)-C6 fungal-type" evidence="8">
    <location>
        <begin position="117"/>
        <end position="146"/>
    </location>
</feature>
<dbReference type="PANTHER" id="PTHR47659">
    <property type="entry name" value="ZN(II)2CYS6 TRANSCRIPTION FACTOR (EUROFUNG)-RELATED"/>
    <property type="match status" value="1"/>
</dbReference>
<dbReference type="SMART" id="SM00066">
    <property type="entry name" value="GAL4"/>
    <property type="match status" value="1"/>
</dbReference>
<keyword evidence="5" id="KW-0804">Transcription</keyword>
<comment type="caution">
    <text evidence="9">The sequence shown here is derived from an EMBL/GenBank/DDBJ whole genome shotgun (WGS) entry which is preliminary data.</text>
</comment>
<evidence type="ECO:0000256" key="4">
    <source>
        <dbReference type="ARBA" id="ARBA00023125"/>
    </source>
</evidence>
<feature type="compositionally biased region" description="Polar residues" evidence="7">
    <location>
        <begin position="468"/>
        <end position="482"/>
    </location>
</feature>
<evidence type="ECO:0000256" key="2">
    <source>
        <dbReference type="ARBA" id="ARBA00022833"/>
    </source>
</evidence>
<feature type="region of interest" description="Disordered" evidence="7">
    <location>
        <begin position="207"/>
        <end position="250"/>
    </location>
</feature>
<keyword evidence="10" id="KW-1185">Reference proteome</keyword>
<feature type="compositionally biased region" description="Low complexity" evidence="7">
    <location>
        <begin position="230"/>
        <end position="240"/>
    </location>
</feature>
<feature type="region of interest" description="Disordered" evidence="7">
    <location>
        <begin position="309"/>
        <end position="334"/>
    </location>
</feature>
<name>A0AAI8Z2P7_9PEZI</name>
<feature type="compositionally biased region" description="Low complexity" evidence="7">
    <location>
        <begin position="488"/>
        <end position="501"/>
    </location>
</feature>
<evidence type="ECO:0000256" key="7">
    <source>
        <dbReference type="SAM" id="MobiDB-lite"/>
    </source>
</evidence>
<accession>A0AAI8Z2P7</accession>
<feature type="region of interest" description="Disordered" evidence="7">
    <location>
        <begin position="1"/>
        <end position="37"/>
    </location>
</feature>
<evidence type="ECO:0000313" key="10">
    <source>
        <dbReference type="Proteomes" id="UP001296104"/>
    </source>
</evidence>
<sequence>MSNPPSPSRRPPAHRLASTSSEQQPPSHPTTSATTSMYGVAIAAPTLGLPFYEPIPRPPPGYRPSAPFQEPLPPLQAAPARYGVAAPPVQSGPTLASAPRPSSSKGGRKSKAHVASACINCKRAHLSCDVNRPCGRCVASGKQDTCIDVQHKKRGRPRLREETEFKVEQMLPEPGPSTAMAVGGAEAQGRVMAAPRHGRTESYRSLRSQCSDGSGVPPSPTFPFPPPPTATQTTFGVQQPPSAPSPGAPGYEVPTAYLDLDLVFLKANQPYRQIMIGGQDVVGRQLSDIAAAMDGESFANIRSRLRTEREARDPSYMPPINPPGQDPLQGASEADVERYTQGFDDRTYTWTQTQVGQSAQSFPARVRLAKANSYFVAVTLPTFRPIEQIPPHAPPPQYARRPHSSSMHTPRPESYRSPARHVATHSAPSSITGYGPFPGGQILSVGPRPSSQQSTTRAYLPPQPMLSAPQQQPYPSHQSGPSGTPRLPVAEPPTETTAFTPRSAPRELPQSSSAGPQLPPIVESPAPRPSREQQQPIAGPSTSRAATTEPPGETSASEDAPRKRRRLGLDDVLHR</sequence>
<dbReference type="InterPro" id="IPR001138">
    <property type="entry name" value="Zn2Cys6_DnaBD"/>
</dbReference>
<evidence type="ECO:0000256" key="1">
    <source>
        <dbReference type="ARBA" id="ARBA00022723"/>
    </source>
</evidence>
<dbReference type="PROSITE" id="PS50048">
    <property type="entry name" value="ZN2_CY6_FUNGAL_2"/>
    <property type="match status" value="1"/>
</dbReference>
<protein>
    <recommendedName>
        <fullName evidence="8">Zn(2)-C6 fungal-type domain-containing protein</fullName>
    </recommendedName>
</protein>
<reference evidence="9" key="1">
    <citation type="submission" date="2023-11" db="EMBL/GenBank/DDBJ databases">
        <authorList>
            <person name="Alioto T."/>
            <person name="Alioto T."/>
            <person name="Gomez Garrido J."/>
        </authorList>
    </citation>
    <scope>NUCLEOTIDE SEQUENCE</scope>
</reference>
<evidence type="ECO:0000256" key="6">
    <source>
        <dbReference type="ARBA" id="ARBA00023242"/>
    </source>
</evidence>
<dbReference type="AlphaFoldDB" id="A0AAI8Z2P7"/>